<gene>
    <name evidence="1" type="ORF">F4561_003633</name>
</gene>
<protein>
    <submittedName>
        <fullName evidence="1">Uncharacterized protein</fullName>
    </submittedName>
</protein>
<proteinExistence type="predicted"/>
<name>A0A7W7RJM0_9ACTN</name>
<evidence type="ECO:0000313" key="2">
    <source>
        <dbReference type="Proteomes" id="UP000523007"/>
    </source>
</evidence>
<dbReference type="AlphaFoldDB" id="A0A7W7RJM0"/>
<dbReference type="Proteomes" id="UP000523007">
    <property type="component" value="Unassembled WGS sequence"/>
</dbReference>
<sequence length="56" mass="6086">MRVSATPNWVEPGLGAPPTAGAVCLPLLSPPLTYRVEVRRHTDSHPTVRRLADRLG</sequence>
<dbReference type="RefSeq" id="WP_184580478.1">
    <property type="nucleotide sequence ID" value="NZ_JACHJT010000001.1"/>
</dbReference>
<dbReference type="EMBL" id="JACHJT010000001">
    <property type="protein sequence ID" value="MBB4932813.1"/>
    <property type="molecule type" value="Genomic_DNA"/>
</dbReference>
<reference evidence="1 2" key="1">
    <citation type="submission" date="2020-08" db="EMBL/GenBank/DDBJ databases">
        <title>Sequencing the genomes of 1000 actinobacteria strains.</title>
        <authorList>
            <person name="Klenk H.-P."/>
        </authorList>
    </citation>
    <scope>NUCLEOTIDE SEQUENCE [LARGE SCALE GENOMIC DNA]</scope>
    <source>
        <strain evidence="1 2">DSM 102030</strain>
    </source>
</reference>
<keyword evidence="2" id="KW-1185">Reference proteome</keyword>
<organism evidence="1 2">
    <name type="scientific">Lipingzhangella halophila</name>
    <dbReference type="NCBI Taxonomy" id="1783352"/>
    <lineage>
        <taxon>Bacteria</taxon>
        <taxon>Bacillati</taxon>
        <taxon>Actinomycetota</taxon>
        <taxon>Actinomycetes</taxon>
        <taxon>Streptosporangiales</taxon>
        <taxon>Nocardiopsidaceae</taxon>
        <taxon>Lipingzhangella</taxon>
    </lineage>
</organism>
<accession>A0A7W7RJM0</accession>
<evidence type="ECO:0000313" key="1">
    <source>
        <dbReference type="EMBL" id="MBB4932813.1"/>
    </source>
</evidence>
<comment type="caution">
    <text evidence="1">The sequence shown here is derived from an EMBL/GenBank/DDBJ whole genome shotgun (WGS) entry which is preliminary data.</text>
</comment>